<feature type="transmembrane region" description="Helical" evidence="1">
    <location>
        <begin position="83"/>
        <end position="108"/>
    </location>
</feature>
<proteinExistence type="predicted"/>
<evidence type="ECO:0000256" key="1">
    <source>
        <dbReference type="SAM" id="Phobius"/>
    </source>
</evidence>
<dbReference type="InterPro" id="IPR057169">
    <property type="entry name" value="DUF7847"/>
</dbReference>
<dbReference type="AlphaFoldDB" id="A0A8J8C595"/>
<feature type="transmembrane region" description="Helical" evidence="1">
    <location>
        <begin position="220"/>
        <end position="241"/>
    </location>
</feature>
<feature type="domain" description="DUF7847" evidence="2">
    <location>
        <begin position="3"/>
        <end position="247"/>
    </location>
</feature>
<dbReference type="EMBL" id="JAHQXF010000002">
    <property type="protein sequence ID" value="MBV0924989.1"/>
    <property type="molecule type" value="Genomic_DNA"/>
</dbReference>
<name>A0A8J8C595_9EURY</name>
<feature type="transmembrane region" description="Helical" evidence="1">
    <location>
        <begin position="129"/>
        <end position="162"/>
    </location>
</feature>
<dbReference type="Pfam" id="PF25231">
    <property type="entry name" value="DUF7847"/>
    <property type="match status" value="1"/>
</dbReference>
<feature type="transmembrane region" description="Helical" evidence="1">
    <location>
        <begin position="21"/>
        <end position="47"/>
    </location>
</feature>
<dbReference type="Proteomes" id="UP000766550">
    <property type="component" value="Unassembled WGS sequence"/>
</dbReference>
<protein>
    <recommendedName>
        <fullName evidence="2">DUF7847 domain-containing protein</fullName>
    </recommendedName>
</protein>
<accession>A0A8J8C595</accession>
<reference evidence="3 4" key="1">
    <citation type="submission" date="2021-06" db="EMBL/GenBank/DDBJ databases">
        <title>New haloarchaea isolates fom saline soil.</title>
        <authorList>
            <person name="Duran-Viseras A."/>
            <person name="Sanchez-Porro C.S."/>
            <person name="Ventosa A."/>
        </authorList>
    </citation>
    <scope>NUCLEOTIDE SEQUENCE [LARGE SCALE GENOMIC DNA]</scope>
    <source>
        <strain evidence="3 4">JCM 183640</strain>
    </source>
</reference>
<comment type="caution">
    <text evidence="3">The sequence shown here is derived from an EMBL/GenBank/DDBJ whole genome shotgun (WGS) entry which is preliminary data.</text>
</comment>
<keyword evidence="4" id="KW-1185">Reference proteome</keyword>
<feature type="transmembrane region" description="Helical" evidence="1">
    <location>
        <begin position="189"/>
        <end position="213"/>
    </location>
</feature>
<evidence type="ECO:0000313" key="3">
    <source>
        <dbReference type="EMBL" id="MBV0924989.1"/>
    </source>
</evidence>
<evidence type="ECO:0000313" key="4">
    <source>
        <dbReference type="Proteomes" id="UP000766550"/>
    </source>
</evidence>
<sequence>MSLSIGAALRNGFDDFASEKGALFTAVFVLLGIANAVFSQTFSVALYERLFDFIPTTPENQAQLEQARQAVVEQAPLSLGTSLAVALLGLFVLFLIAEVLRIVAIRAFADDAGSPLPDDATRALGSTALTAILAAIVTGIVVAIGTALFVIPGIVAVILFAFVRQEIALNDSGVVESIRNSVGLVTDDALAVTGLLVVLVLLGIVVGVPLSLVPIPLSPVVTLAVNTIVGQLVAVYGIAVLTDAYQQVTTESVTEDEFAV</sequence>
<keyword evidence="1" id="KW-0472">Membrane</keyword>
<organism evidence="3 4">
    <name type="scientific">Haloarcula limicola</name>
    <dbReference type="NCBI Taxonomy" id="1429915"/>
    <lineage>
        <taxon>Archaea</taxon>
        <taxon>Methanobacteriati</taxon>
        <taxon>Methanobacteriota</taxon>
        <taxon>Stenosarchaea group</taxon>
        <taxon>Halobacteria</taxon>
        <taxon>Halobacteriales</taxon>
        <taxon>Haloarculaceae</taxon>
        <taxon>Haloarcula</taxon>
    </lineage>
</organism>
<dbReference type="OrthoDB" id="222475at2157"/>
<dbReference type="RefSeq" id="WP_162317833.1">
    <property type="nucleotide sequence ID" value="NZ_JAHQXF010000002.1"/>
</dbReference>
<gene>
    <name evidence="3" type="ORF">KTS45_12355</name>
</gene>
<keyword evidence="1" id="KW-1133">Transmembrane helix</keyword>
<evidence type="ECO:0000259" key="2">
    <source>
        <dbReference type="Pfam" id="PF25231"/>
    </source>
</evidence>
<keyword evidence="1" id="KW-0812">Transmembrane</keyword>